<evidence type="ECO:0000313" key="1">
    <source>
        <dbReference type="EMBL" id="SDD10434.1"/>
    </source>
</evidence>
<reference evidence="2" key="1">
    <citation type="submission" date="2016-10" db="EMBL/GenBank/DDBJ databases">
        <authorList>
            <person name="Varghese N."/>
            <person name="Submissions S."/>
        </authorList>
    </citation>
    <scope>NUCLEOTIDE SEQUENCE [LARGE SCALE GENOMIC DNA]</scope>
    <source>
        <strain evidence="2">IBRC-M 10403</strain>
    </source>
</reference>
<protein>
    <submittedName>
        <fullName evidence="1">Uncharacterized protein</fullName>
    </submittedName>
</protein>
<keyword evidence="2" id="KW-1185">Reference proteome</keyword>
<dbReference type="AlphaFoldDB" id="A0A1G6S178"/>
<organism evidence="1 2">
    <name type="scientific">Actinokineospora iranica</name>
    <dbReference type="NCBI Taxonomy" id="1271860"/>
    <lineage>
        <taxon>Bacteria</taxon>
        <taxon>Bacillati</taxon>
        <taxon>Actinomycetota</taxon>
        <taxon>Actinomycetes</taxon>
        <taxon>Pseudonocardiales</taxon>
        <taxon>Pseudonocardiaceae</taxon>
        <taxon>Actinokineospora</taxon>
    </lineage>
</organism>
<dbReference type="OrthoDB" id="3693046at2"/>
<accession>A0A1G6S178</accession>
<gene>
    <name evidence="1" type="ORF">SAMN05216174_107150</name>
</gene>
<sequence length="90" mass="9658">MTEQERQALRHVAAGQLLYHTGLWGGPAGYRWRGQDGSEAGVVSPWETQALYSLTSGGLIAVEARTDPFARRVRITAAGMSMLGELAQAA</sequence>
<dbReference type="RefSeq" id="WP_091451251.1">
    <property type="nucleotide sequence ID" value="NZ_FMZZ01000007.1"/>
</dbReference>
<name>A0A1G6S178_9PSEU</name>
<dbReference type="Proteomes" id="UP000199501">
    <property type="component" value="Unassembled WGS sequence"/>
</dbReference>
<dbReference type="EMBL" id="FMZZ01000007">
    <property type="protein sequence ID" value="SDD10434.1"/>
    <property type="molecule type" value="Genomic_DNA"/>
</dbReference>
<proteinExistence type="predicted"/>
<evidence type="ECO:0000313" key="2">
    <source>
        <dbReference type="Proteomes" id="UP000199501"/>
    </source>
</evidence>